<sequence length="136" mass="15230">MSVFNRCGVHAVCAAFLNLLSQLGPPPPLHQHVTQVKMHCVRRTLPTCCLTLLSVTNPEDRGSVEEERRRMQVVEKFQTAPFEEIAAQCGARTSQLQSKLDQVFDLIIRPPPSPSGHSPPRSTPLHEMKFPDLCVY</sequence>
<gene>
    <name evidence="1" type="primary">EFR3B.4</name>
    <name evidence="1" type="ORF">GBF38_008615</name>
</gene>
<comment type="caution">
    <text evidence="1">The sequence shown here is derived from an EMBL/GenBank/DDBJ whole genome shotgun (WGS) entry which is preliminary data.</text>
</comment>
<accession>A0ACB7EQE2</accession>
<name>A0ACB7EQE2_NIBAL</name>
<reference evidence="1" key="1">
    <citation type="submission" date="2020-04" db="EMBL/GenBank/DDBJ databases">
        <title>A chromosome-scale assembly and high-density genetic map of the yellow drum (Nibea albiflora) genome.</title>
        <authorList>
            <person name="Xu D."/>
            <person name="Zhang W."/>
            <person name="Chen R."/>
            <person name="Tan P."/>
            <person name="Wang L."/>
            <person name="Song H."/>
            <person name="Tian L."/>
            <person name="Zhu Q."/>
            <person name="Wang B."/>
        </authorList>
    </citation>
    <scope>NUCLEOTIDE SEQUENCE</scope>
    <source>
        <strain evidence="1">ZJHYS-2018</strain>
    </source>
</reference>
<organism evidence="1 2">
    <name type="scientific">Nibea albiflora</name>
    <name type="common">Yellow drum</name>
    <name type="synonym">Corvina albiflora</name>
    <dbReference type="NCBI Taxonomy" id="240163"/>
    <lineage>
        <taxon>Eukaryota</taxon>
        <taxon>Metazoa</taxon>
        <taxon>Chordata</taxon>
        <taxon>Craniata</taxon>
        <taxon>Vertebrata</taxon>
        <taxon>Euteleostomi</taxon>
        <taxon>Actinopterygii</taxon>
        <taxon>Neopterygii</taxon>
        <taxon>Teleostei</taxon>
        <taxon>Neoteleostei</taxon>
        <taxon>Acanthomorphata</taxon>
        <taxon>Eupercaria</taxon>
        <taxon>Sciaenidae</taxon>
        <taxon>Nibea</taxon>
    </lineage>
</organism>
<dbReference type="Proteomes" id="UP000805704">
    <property type="component" value="Chromosome 24"/>
</dbReference>
<protein>
    <submittedName>
        <fullName evidence="1">Protein EFR3-like protein B</fullName>
    </submittedName>
</protein>
<dbReference type="EMBL" id="CM024812">
    <property type="protein sequence ID" value="KAG8004415.1"/>
    <property type="molecule type" value="Genomic_DNA"/>
</dbReference>
<proteinExistence type="predicted"/>
<evidence type="ECO:0000313" key="1">
    <source>
        <dbReference type="EMBL" id="KAG8004415.1"/>
    </source>
</evidence>
<keyword evidence="2" id="KW-1185">Reference proteome</keyword>
<evidence type="ECO:0000313" key="2">
    <source>
        <dbReference type="Proteomes" id="UP000805704"/>
    </source>
</evidence>